<comment type="pathway">
    <text evidence="10">Isoprenoid biosynthesis; isopentenyl diphosphate biosynthesis via DXP pathway; isopentenyl diphosphate from 1-deoxy-D-xylulose 5-phosphate: step 3/6.</text>
</comment>
<evidence type="ECO:0000256" key="7">
    <source>
        <dbReference type="ARBA" id="ARBA00022840"/>
    </source>
</evidence>
<dbReference type="GO" id="GO:0019288">
    <property type="term" value="P:isopentenyl diphosphate biosynthetic process, methylerythritol 4-phosphate pathway"/>
    <property type="evidence" value="ECO:0007669"/>
    <property type="project" value="UniProtKB-UniRule"/>
</dbReference>
<protein>
    <recommendedName>
        <fullName evidence="3 10">4-diphosphocytidyl-2-C-methyl-D-erythritol kinase</fullName>
        <shortName evidence="10">CMK</shortName>
        <ecNumber evidence="2 10">2.7.1.148</ecNumber>
    </recommendedName>
    <alternativeName>
        <fullName evidence="9 10">4-(cytidine-5'-diphospho)-2-C-methyl-D-erythritol kinase</fullName>
    </alternativeName>
</protein>
<keyword evidence="6 10" id="KW-0418">Kinase</keyword>
<keyword evidence="7 10" id="KW-0067">ATP-binding</keyword>
<comment type="function">
    <text evidence="10">Catalyzes the phosphorylation of the position 2 hydroxy group of 4-diphosphocytidyl-2C-methyl-D-erythritol.</text>
</comment>
<evidence type="ECO:0000256" key="6">
    <source>
        <dbReference type="ARBA" id="ARBA00022777"/>
    </source>
</evidence>
<dbReference type="SUPFAM" id="SSF54211">
    <property type="entry name" value="Ribosomal protein S5 domain 2-like"/>
    <property type="match status" value="1"/>
</dbReference>
<dbReference type="SUPFAM" id="SSF55060">
    <property type="entry name" value="GHMP Kinase, C-terminal domain"/>
    <property type="match status" value="1"/>
</dbReference>
<evidence type="ECO:0000256" key="1">
    <source>
        <dbReference type="ARBA" id="ARBA00009684"/>
    </source>
</evidence>
<accession>A0A2X1D5P4</accession>
<dbReference type="InterPro" id="IPR006204">
    <property type="entry name" value="GHMP_kinase_N_dom"/>
</dbReference>
<sequence length="290" mass="29814">MPALTALAPAKINLFLHVGAVDADGYHQLSSLVAFADVGDRVSVEPADRLSLTVDGPFGGGLGATDDNLILRALRQLGETCGIGEPKLKVTLDKHLPIAAGLGGGSSDAGAALKLARDVLALDLDDHALEAVAGVVGADGPMCLRMRTAWAEGRGDVLTDDPRLPPLPAVLFNPGVPSPTGAVYRTYDAGPVRSVDRPAPPTDWSVEAVIDWLSVQRNDLEAPAVSLTPAIADALRAVADTPDVALTRMSGSGATVFGLYRTDAAAKAAAGILAEIHPTAWVRPTCLAAS</sequence>
<feature type="active site" evidence="10">
    <location>
        <position position="139"/>
    </location>
</feature>
<dbReference type="PANTHER" id="PTHR43527:SF2">
    <property type="entry name" value="4-DIPHOSPHOCYTIDYL-2-C-METHYL-D-ERYTHRITOL KINASE, CHLOROPLASTIC"/>
    <property type="match status" value="1"/>
</dbReference>
<dbReference type="NCBIfam" id="TIGR00154">
    <property type="entry name" value="ispE"/>
    <property type="match status" value="1"/>
</dbReference>
<dbReference type="Pfam" id="PF08544">
    <property type="entry name" value="GHMP_kinases_C"/>
    <property type="match status" value="1"/>
</dbReference>
<dbReference type="InterPro" id="IPR013750">
    <property type="entry name" value="GHMP_kinase_C_dom"/>
</dbReference>
<dbReference type="PANTHER" id="PTHR43527">
    <property type="entry name" value="4-DIPHOSPHOCYTIDYL-2-C-METHYL-D-ERYTHRITOL KINASE, CHLOROPLASTIC"/>
    <property type="match status" value="1"/>
</dbReference>
<evidence type="ECO:0000259" key="12">
    <source>
        <dbReference type="Pfam" id="PF08544"/>
    </source>
</evidence>
<feature type="active site" evidence="10">
    <location>
        <position position="11"/>
    </location>
</feature>
<dbReference type="InterPro" id="IPR020568">
    <property type="entry name" value="Ribosomal_Su5_D2-typ_SF"/>
</dbReference>
<dbReference type="GO" id="GO:0050515">
    <property type="term" value="F:4-(cytidine 5'-diphospho)-2-C-methyl-D-erythritol kinase activity"/>
    <property type="evidence" value="ECO:0007669"/>
    <property type="project" value="UniProtKB-UniRule"/>
</dbReference>
<comment type="catalytic activity">
    <reaction evidence="10">
        <text>4-CDP-2-C-methyl-D-erythritol + ATP = 4-CDP-2-C-methyl-D-erythritol 2-phosphate + ADP + H(+)</text>
        <dbReference type="Rhea" id="RHEA:18437"/>
        <dbReference type="ChEBI" id="CHEBI:15378"/>
        <dbReference type="ChEBI" id="CHEBI:30616"/>
        <dbReference type="ChEBI" id="CHEBI:57823"/>
        <dbReference type="ChEBI" id="CHEBI:57919"/>
        <dbReference type="ChEBI" id="CHEBI:456216"/>
        <dbReference type="EC" id="2.7.1.148"/>
    </reaction>
</comment>
<dbReference type="Pfam" id="PF00288">
    <property type="entry name" value="GHMP_kinases_N"/>
    <property type="match status" value="1"/>
</dbReference>
<dbReference type="RefSeq" id="WP_112863671.1">
    <property type="nucleotide sequence ID" value="NZ_UAQP01000014.1"/>
</dbReference>
<evidence type="ECO:0000256" key="5">
    <source>
        <dbReference type="ARBA" id="ARBA00022741"/>
    </source>
</evidence>
<evidence type="ECO:0000256" key="8">
    <source>
        <dbReference type="ARBA" id="ARBA00023229"/>
    </source>
</evidence>
<dbReference type="EMBL" id="UAQP01000014">
    <property type="protein sequence ID" value="SPU55835.1"/>
    <property type="molecule type" value="Genomic_DNA"/>
</dbReference>
<evidence type="ECO:0000313" key="14">
    <source>
        <dbReference type="Proteomes" id="UP000251186"/>
    </source>
</evidence>
<name>A0A2X1D5P4_BREVE</name>
<dbReference type="GO" id="GO:0016114">
    <property type="term" value="P:terpenoid biosynthetic process"/>
    <property type="evidence" value="ECO:0007669"/>
    <property type="project" value="UniProtKB-UniRule"/>
</dbReference>
<feature type="domain" description="GHMP kinase N-terminal" evidence="11">
    <location>
        <begin position="68"/>
        <end position="137"/>
    </location>
</feature>
<gene>
    <name evidence="10 13" type="primary">ispE</name>
    <name evidence="13" type="ORF">NCTC11166_03238</name>
</gene>
<dbReference type="Gene3D" id="3.30.70.890">
    <property type="entry name" value="GHMP kinase, C-terminal domain"/>
    <property type="match status" value="1"/>
</dbReference>
<dbReference type="InterPro" id="IPR014721">
    <property type="entry name" value="Ribsml_uS5_D2-typ_fold_subgr"/>
</dbReference>
<keyword evidence="4 10" id="KW-0808">Transferase</keyword>
<reference evidence="13 14" key="1">
    <citation type="submission" date="2018-06" db="EMBL/GenBank/DDBJ databases">
        <authorList>
            <consortium name="Pathogen Informatics"/>
            <person name="Doyle S."/>
        </authorList>
    </citation>
    <scope>NUCLEOTIDE SEQUENCE [LARGE SCALE GENOMIC DNA]</scope>
    <source>
        <strain evidence="13 14">NCTC11166</strain>
    </source>
</reference>
<keyword evidence="8 10" id="KW-0414">Isoprene biosynthesis</keyword>
<dbReference type="InterPro" id="IPR004424">
    <property type="entry name" value="IspE"/>
</dbReference>
<dbReference type="EC" id="2.7.1.148" evidence="2 10"/>
<keyword evidence="5 10" id="KW-0547">Nucleotide-binding</keyword>
<evidence type="ECO:0000256" key="4">
    <source>
        <dbReference type="ARBA" id="ARBA00022679"/>
    </source>
</evidence>
<evidence type="ECO:0000256" key="2">
    <source>
        <dbReference type="ARBA" id="ARBA00012052"/>
    </source>
</evidence>
<comment type="similarity">
    <text evidence="1 10">Belongs to the GHMP kinase family. IspE subfamily.</text>
</comment>
<evidence type="ECO:0000313" key="13">
    <source>
        <dbReference type="EMBL" id="SPU55835.1"/>
    </source>
</evidence>
<dbReference type="Gene3D" id="3.30.230.10">
    <property type="match status" value="1"/>
</dbReference>
<feature type="domain" description="GHMP kinase C-terminal" evidence="12">
    <location>
        <begin position="217"/>
        <end position="273"/>
    </location>
</feature>
<dbReference type="Proteomes" id="UP000251186">
    <property type="component" value="Unassembled WGS sequence"/>
</dbReference>
<dbReference type="UniPathway" id="UPA00056">
    <property type="reaction ID" value="UER00094"/>
</dbReference>
<dbReference type="NCBIfam" id="NF011202">
    <property type="entry name" value="PRK14608.1"/>
    <property type="match status" value="1"/>
</dbReference>
<dbReference type="PIRSF" id="PIRSF010376">
    <property type="entry name" value="IspE"/>
    <property type="match status" value="1"/>
</dbReference>
<evidence type="ECO:0000259" key="11">
    <source>
        <dbReference type="Pfam" id="PF00288"/>
    </source>
</evidence>
<dbReference type="HAMAP" id="MF_00061">
    <property type="entry name" value="IspE"/>
    <property type="match status" value="1"/>
</dbReference>
<dbReference type="GO" id="GO:0005524">
    <property type="term" value="F:ATP binding"/>
    <property type="evidence" value="ECO:0007669"/>
    <property type="project" value="UniProtKB-UniRule"/>
</dbReference>
<dbReference type="AlphaFoldDB" id="A0A2X1D5P4"/>
<evidence type="ECO:0000256" key="9">
    <source>
        <dbReference type="ARBA" id="ARBA00032554"/>
    </source>
</evidence>
<evidence type="ECO:0000256" key="10">
    <source>
        <dbReference type="HAMAP-Rule" id="MF_00061"/>
    </source>
</evidence>
<dbReference type="InterPro" id="IPR036554">
    <property type="entry name" value="GHMP_kinase_C_sf"/>
</dbReference>
<feature type="binding site" evidence="10">
    <location>
        <begin position="97"/>
        <end position="107"/>
    </location>
    <ligand>
        <name>ATP</name>
        <dbReference type="ChEBI" id="CHEBI:30616"/>
    </ligand>
</feature>
<organism evidence="13 14">
    <name type="scientific">Brevundimonas vesicularis</name>
    <name type="common">Pseudomonas vesicularis</name>
    <dbReference type="NCBI Taxonomy" id="41276"/>
    <lineage>
        <taxon>Bacteria</taxon>
        <taxon>Pseudomonadati</taxon>
        <taxon>Pseudomonadota</taxon>
        <taxon>Alphaproteobacteria</taxon>
        <taxon>Caulobacterales</taxon>
        <taxon>Caulobacteraceae</taxon>
        <taxon>Brevundimonas</taxon>
    </lineage>
</organism>
<evidence type="ECO:0000256" key="3">
    <source>
        <dbReference type="ARBA" id="ARBA00017473"/>
    </source>
</evidence>
<proteinExistence type="inferred from homology"/>